<comment type="caution">
    <text evidence="1">The sequence shown here is derived from an EMBL/GenBank/DDBJ whole genome shotgun (WGS) entry which is preliminary data.</text>
</comment>
<evidence type="ECO:0000313" key="2">
    <source>
        <dbReference type="Proteomes" id="UP001432322"/>
    </source>
</evidence>
<protein>
    <submittedName>
        <fullName evidence="1">Uncharacterized protein</fullName>
    </submittedName>
</protein>
<evidence type="ECO:0000313" key="1">
    <source>
        <dbReference type="EMBL" id="GMT30703.1"/>
    </source>
</evidence>
<proteinExistence type="predicted"/>
<sequence>KKQLILTLICHSISAPFLLSVFKSVSQRGLLYFRIYVPNSTISNLTESLGVWGITKEYSIARTEGLITIKKGNTYMKMHIHCISSPNSCSITGDNVLIEMGFF</sequence>
<dbReference type="Proteomes" id="UP001432322">
    <property type="component" value="Unassembled WGS sequence"/>
</dbReference>
<reference evidence="1" key="1">
    <citation type="submission" date="2023-10" db="EMBL/GenBank/DDBJ databases">
        <title>Genome assembly of Pristionchus species.</title>
        <authorList>
            <person name="Yoshida K."/>
            <person name="Sommer R.J."/>
        </authorList>
    </citation>
    <scope>NUCLEOTIDE SEQUENCE</scope>
    <source>
        <strain evidence="1">RS5133</strain>
    </source>
</reference>
<dbReference type="AlphaFoldDB" id="A0AAV5WK64"/>
<accession>A0AAV5WK64</accession>
<feature type="non-terminal residue" evidence="1">
    <location>
        <position position="1"/>
    </location>
</feature>
<dbReference type="EMBL" id="BTSY01000005">
    <property type="protein sequence ID" value="GMT30703.1"/>
    <property type="molecule type" value="Genomic_DNA"/>
</dbReference>
<organism evidence="1 2">
    <name type="scientific">Pristionchus fissidentatus</name>
    <dbReference type="NCBI Taxonomy" id="1538716"/>
    <lineage>
        <taxon>Eukaryota</taxon>
        <taxon>Metazoa</taxon>
        <taxon>Ecdysozoa</taxon>
        <taxon>Nematoda</taxon>
        <taxon>Chromadorea</taxon>
        <taxon>Rhabditida</taxon>
        <taxon>Rhabditina</taxon>
        <taxon>Diplogasteromorpha</taxon>
        <taxon>Diplogasteroidea</taxon>
        <taxon>Neodiplogasteridae</taxon>
        <taxon>Pristionchus</taxon>
    </lineage>
</organism>
<name>A0AAV5WK64_9BILA</name>
<keyword evidence="2" id="KW-1185">Reference proteome</keyword>
<gene>
    <name evidence="1" type="ORF">PFISCL1PPCAC_22000</name>
</gene>